<comment type="caution">
    <text evidence="1">The sequence shown here is derived from an EMBL/GenBank/DDBJ whole genome shotgun (WGS) entry which is preliminary data.</text>
</comment>
<gene>
    <name evidence="1" type="ORF">JW744_01855</name>
</gene>
<dbReference type="AlphaFoldDB" id="A0A939C9Z2"/>
<reference evidence="1" key="1">
    <citation type="submission" date="2021-01" db="EMBL/GenBank/DDBJ databases">
        <title>Active Sulfur Cycling in an Early Earth Analoge.</title>
        <authorList>
            <person name="Hahn C.R."/>
            <person name="Youssef N.H."/>
            <person name="Elshahed M."/>
        </authorList>
    </citation>
    <scope>NUCLEOTIDE SEQUENCE</scope>
    <source>
        <strain evidence="1">Zod_Metabat.1151</strain>
    </source>
</reference>
<name>A0A939C9Z2_9ARCH</name>
<organism evidence="1 2">
    <name type="scientific">Candidatus Iainarchaeum sp</name>
    <dbReference type="NCBI Taxonomy" id="3101447"/>
    <lineage>
        <taxon>Archaea</taxon>
        <taxon>Candidatus Iainarchaeota</taxon>
        <taxon>Candidatus Iainarchaeia</taxon>
        <taxon>Candidatus Iainarchaeales</taxon>
        <taxon>Candidatus Iainarchaeaceae</taxon>
        <taxon>Candidatus Iainarchaeum</taxon>
    </lineage>
</organism>
<accession>A0A939C9Z2</accession>
<evidence type="ECO:0000313" key="2">
    <source>
        <dbReference type="Proteomes" id="UP000809243"/>
    </source>
</evidence>
<evidence type="ECO:0000313" key="1">
    <source>
        <dbReference type="EMBL" id="MBN2067190.1"/>
    </source>
</evidence>
<proteinExistence type="predicted"/>
<sequence>MHLNQRAFNLFTALVSFLLIILAVLLINAMMQSEAKANETIAGIESRSDLEAVAEMARADAMQIINFTLRYRIEEWLTGDALTLELHNKTWEEIQADFAESKFGGPGSKALAFYTAKTLEGLFHGETHFGNYRITFEESSGLQQGLETAIQKSVEAGDFFHIIECEGGMPESCPKGTFYVNLHLERLTEDEYESLPKLNVYDKATGKELKEVVLPRTNFRIYVPLRFFKAIAEARALTHYPLDRIDTAEDNGLFSPKVHNTIEDMALGMCDYGYCAPRNDPFKPPEQKVLSGKLCPGENRGELGEYWAQGIETELQCSYSWCSEVAQSHPTYNASYNDNGNDMKSTLKELATAKVCDVMKKAKLSGYLDVDQNDKFTLLGEECGALAESIEVNVEAADSKKLGIAEGNPGSIPGFSQPGYDAEQCGRNNSFGLEQARRMGLFAGIEERGERPVISAAEMQCTGDFAEHSSKCTEVTSISVTLAFKEEDPLYMVDKEGEKIYRINLKDNTYIPFTAAWDSGEMGNSCLYGAEPSATGCSLNPGSGWYCNSLYELEAGLLTGPGHAFKPTGCVPA</sequence>
<protein>
    <submittedName>
        <fullName evidence="1">Uncharacterized protein</fullName>
    </submittedName>
</protein>
<dbReference type="Proteomes" id="UP000809243">
    <property type="component" value="Unassembled WGS sequence"/>
</dbReference>
<dbReference type="EMBL" id="JAFGDB010000030">
    <property type="protein sequence ID" value="MBN2067190.1"/>
    <property type="molecule type" value="Genomic_DNA"/>
</dbReference>